<feature type="compositionally biased region" description="Acidic residues" evidence="1">
    <location>
        <begin position="40"/>
        <end position="58"/>
    </location>
</feature>
<evidence type="ECO:0000313" key="3">
    <source>
        <dbReference type="Proteomes" id="UP000309038"/>
    </source>
</evidence>
<feature type="region of interest" description="Disordered" evidence="1">
    <location>
        <begin position="39"/>
        <end position="77"/>
    </location>
</feature>
<evidence type="ECO:0000256" key="1">
    <source>
        <dbReference type="SAM" id="MobiDB-lite"/>
    </source>
</evidence>
<evidence type="ECO:0000313" key="2">
    <source>
        <dbReference type="EMBL" id="THG95624.1"/>
    </source>
</evidence>
<dbReference type="AlphaFoldDB" id="A0A4S4KC62"/>
<keyword evidence="3" id="KW-1185">Reference proteome</keyword>
<reference evidence="2 3" key="1">
    <citation type="submission" date="2019-02" db="EMBL/GenBank/DDBJ databases">
        <title>Genome sequencing of the rare red list fungi Phlebia centrifuga.</title>
        <authorList>
            <person name="Buettner E."/>
            <person name="Kellner H."/>
        </authorList>
    </citation>
    <scope>NUCLEOTIDE SEQUENCE [LARGE SCALE GENOMIC DNA]</scope>
    <source>
        <strain evidence="2 3">DSM 108282</strain>
    </source>
</reference>
<protein>
    <submittedName>
        <fullName evidence="2">Uncharacterized protein</fullName>
    </submittedName>
</protein>
<comment type="caution">
    <text evidence="2">The sequence shown here is derived from an EMBL/GenBank/DDBJ whole genome shotgun (WGS) entry which is preliminary data.</text>
</comment>
<gene>
    <name evidence="2" type="ORF">EW026_g6067</name>
</gene>
<organism evidence="2 3">
    <name type="scientific">Hermanssonia centrifuga</name>
    <dbReference type="NCBI Taxonomy" id="98765"/>
    <lineage>
        <taxon>Eukaryota</taxon>
        <taxon>Fungi</taxon>
        <taxon>Dikarya</taxon>
        <taxon>Basidiomycota</taxon>
        <taxon>Agaricomycotina</taxon>
        <taxon>Agaricomycetes</taxon>
        <taxon>Polyporales</taxon>
        <taxon>Meruliaceae</taxon>
        <taxon>Hermanssonia</taxon>
    </lineage>
</organism>
<name>A0A4S4KC62_9APHY</name>
<accession>A0A4S4KC62</accession>
<proteinExistence type="predicted"/>
<dbReference type="Proteomes" id="UP000309038">
    <property type="component" value="Unassembled WGS sequence"/>
</dbReference>
<sequence length="77" mass="8509">MLRYDNCWKVMPAPDDGFVFPVWEGVDDEEAVVEMGAVLEAEDEDDGELDTPEDDEVEDGKGENDSETLGLATLQKS</sequence>
<dbReference type="EMBL" id="SGPJ01000303">
    <property type="protein sequence ID" value="THG95624.1"/>
    <property type="molecule type" value="Genomic_DNA"/>
</dbReference>